<evidence type="ECO:0000313" key="4">
    <source>
        <dbReference type="EMBL" id="AST58254.1"/>
    </source>
</evidence>
<protein>
    <submittedName>
        <fullName evidence="4">Peptidoglycan glycosyltransferase</fullName>
    </submittedName>
</protein>
<dbReference type="Gene3D" id="3.40.710.10">
    <property type="entry name" value="DD-peptidase/beta-lactamase superfamily"/>
    <property type="match status" value="1"/>
</dbReference>
<dbReference type="InterPro" id="IPR036138">
    <property type="entry name" value="PBP_dimer_sf"/>
</dbReference>
<dbReference type="PANTHER" id="PTHR30627:SF1">
    <property type="entry name" value="PEPTIDOGLYCAN D,D-TRANSPEPTIDASE FTSI"/>
    <property type="match status" value="1"/>
</dbReference>
<dbReference type="EMBL" id="CP016893">
    <property type="protein sequence ID" value="AST58254.1"/>
    <property type="molecule type" value="Genomic_DNA"/>
</dbReference>
<name>A0A223I124_THETR</name>
<comment type="similarity">
    <text evidence="2">Belongs to the transpeptidase family.</text>
</comment>
<dbReference type="RefSeq" id="WP_015311104.1">
    <property type="nucleotide sequence ID" value="NZ_CP016893.1"/>
</dbReference>
<dbReference type="InterPro" id="IPR050515">
    <property type="entry name" value="Beta-lactam/transpept"/>
</dbReference>
<gene>
    <name evidence="4" type="ORF">Thert_02343</name>
</gene>
<dbReference type="SUPFAM" id="SSF56519">
    <property type="entry name" value="Penicillin binding protein dimerisation domain"/>
    <property type="match status" value="1"/>
</dbReference>
<dbReference type="InterPro" id="IPR012338">
    <property type="entry name" value="Beta-lactam/transpept-like"/>
</dbReference>
<dbReference type="PANTHER" id="PTHR30627">
    <property type="entry name" value="PEPTIDOGLYCAN D,D-TRANSPEPTIDASE"/>
    <property type="match status" value="1"/>
</dbReference>
<dbReference type="InterPro" id="IPR005311">
    <property type="entry name" value="PBP_dimer"/>
</dbReference>
<evidence type="ECO:0000256" key="2">
    <source>
        <dbReference type="ARBA" id="ARBA00007171"/>
    </source>
</evidence>
<dbReference type="Proteomes" id="UP000214975">
    <property type="component" value="Chromosome"/>
</dbReference>
<dbReference type="GO" id="GO:0016740">
    <property type="term" value="F:transferase activity"/>
    <property type="evidence" value="ECO:0007669"/>
    <property type="project" value="UniProtKB-KW"/>
</dbReference>
<organism evidence="4 5">
    <name type="scientific">Thermoanaerobacterium thermosaccharolyticum</name>
    <name type="common">Clostridium thermosaccharolyticum</name>
    <dbReference type="NCBI Taxonomy" id="1517"/>
    <lineage>
        <taxon>Bacteria</taxon>
        <taxon>Bacillati</taxon>
        <taxon>Bacillota</taxon>
        <taxon>Clostridia</taxon>
        <taxon>Thermoanaerobacterales</taxon>
        <taxon>Thermoanaerobacteraceae</taxon>
        <taxon>Thermoanaerobacterium</taxon>
    </lineage>
</organism>
<proteinExistence type="inferred from homology"/>
<comment type="subcellular location">
    <subcellularLocation>
        <location evidence="1">Membrane</location>
    </subcellularLocation>
</comment>
<accession>A0A223I124</accession>
<dbReference type="Pfam" id="PF03717">
    <property type="entry name" value="PBP_dimer"/>
    <property type="match status" value="1"/>
</dbReference>
<keyword evidence="3" id="KW-0472">Membrane</keyword>
<evidence type="ECO:0000256" key="3">
    <source>
        <dbReference type="ARBA" id="ARBA00023136"/>
    </source>
</evidence>
<dbReference type="AlphaFoldDB" id="A0A223I124"/>
<dbReference type="GO" id="GO:0071555">
    <property type="term" value="P:cell wall organization"/>
    <property type="evidence" value="ECO:0007669"/>
    <property type="project" value="TreeGrafter"/>
</dbReference>
<dbReference type="InterPro" id="IPR001460">
    <property type="entry name" value="PCN-bd_Tpept"/>
</dbReference>
<evidence type="ECO:0000313" key="5">
    <source>
        <dbReference type="Proteomes" id="UP000214975"/>
    </source>
</evidence>
<reference evidence="4 5" key="1">
    <citation type="submission" date="2016-08" db="EMBL/GenBank/DDBJ databases">
        <title>A novel genetic cassette of butanologenic Thermoanaerobacterium thermosaccharolyticum that directly convert cellulose to butanol.</title>
        <authorList>
            <person name="Li T."/>
            <person name="He J."/>
        </authorList>
    </citation>
    <scope>NUCLEOTIDE SEQUENCE [LARGE SCALE GENOMIC DNA]</scope>
    <source>
        <strain evidence="4 5">TG57</strain>
    </source>
</reference>
<dbReference type="Pfam" id="PF00905">
    <property type="entry name" value="Transpeptidase"/>
    <property type="match status" value="1"/>
</dbReference>
<dbReference type="GO" id="GO:0005886">
    <property type="term" value="C:plasma membrane"/>
    <property type="evidence" value="ECO:0007669"/>
    <property type="project" value="TreeGrafter"/>
</dbReference>
<dbReference type="SUPFAM" id="SSF56601">
    <property type="entry name" value="beta-lactamase/transpeptidase-like"/>
    <property type="match status" value="1"/>
</dbReference>
<evidence type="ECO:0000256" key="1">
    <source>
        <dbReference type="ARBA" id="ARBA00004370"/>
    </source>
</evidence>
<sequence>MSSINKKRILVVLITFLFLISCLVIRLIWLQVVMAPKYSLAVKKQTTSNIVLKPQRGIIYDANGNILATNVAGGDVYAAPKNIKHPDKIANQLYSLLGMKKDSLYKLLNNKNSEWTVLKKNVPLDNINKIKKLNLVGIYTEDTSIRSYPDDNLLSQTLGFTGTDGNGLYGLEYSFDKYLKGIPGLEIANTDEVGHVIGLPEKLYKPEKGDDLVLTVDSVIQGYAETAIEKAYETYSPANGITAIVMNPKTGDILAMANIPDFNPNEPNKVSSLDTWSNPAVSYLYEPGSVFKVVTASAALEESLVTPNEQFYDPGYYIVSGHRINSWTKLGNIDFSQAVAMSSDTVFMKIIVERLKLNTLYKYINAFGFGSLTGIQLPGEASGMIIPEKNVHPVDLASMSFGQGIAVTPLQMIDAFSAVINGGYLMKPNIVKEIKSGDEVIKEFKPQVIRQVISQDTSNTMKELLKKVVDEGTGTACQIPGFSVGGKSGTTENYSPGKYTASFAAFAPVDDPQVAVLVVIRNPTKNGHMGGEIAAPVVKDILSNTLRYLMIKK</sequence>
<keyword evidence="4" id="KW-0808">Transferase</keyword>
<dbReference type="GO" id="GO:0008658">
    <property type="term" value="F:penicillin binding"/>
    <property type="evidence" value="ECO:0007669"/>
    <property type="project" value="InterPro"/>
</dbReference>
<dbReference type="PROSITE" id="PS51257">
    <property type="entry name" value="PROKAR_LIPOPROTEIN"/>
    <property type="match status" value="1"/>
</dbReference>
<dbReference type="Gene3D" id="3.90.1310.10">
    <property type="entry name" value="Penicillin-binding protein 2a (Domain 2)"/>
    <property type="match status" value="1"/>
</dbReference>